<keyword evidence="2" id="KW-1003">Cell membrane</keyword>
<dbReference type="InterPro" id="IPR001851">
    <property type="entry name" value="ABC_transp_permease"/>
</dbReference>
<feature type="transmembrane region" description="Helical" evidence="6">
    <location>
        <begin position="6"/>
        <end position="27"/>
    </location>
</feature>
<keyword evidence="3 6" id="KW-0812">Transmembrane</keyword>
<name>A0A931AV77_9FIRM</name>
<dbReference type="Pfam" id="PF02653">
    <property type="entry name" value="BPD_transp_2"/>
    <property type="match status" value="1"/>
</dbReference>
<comment type="subcellular location">
    <subcellularLocation>
        <location evidence="1">Cell membrane</location>
        <topology evidence="1">Multi-pass membrane protein</topology>
    </subcellularLocation>
</comment>
<evidence type="ECO:0000256" key="3">
    <source>
        <dbReference type="ARBA" id="ARBA00022692"/>
    </source>
</evidence>
<feature type="transmembrane region" description="Helical" evidence="6">
    <location>
        <begin position="270"/>
        <end position="290"/>
    </location>
</feature>
<feature type="transmembrane region" description="Helical" evidence="6">
    <location>
        <begin position="143"/>
        <end position="165"/>
    </location>
</feature>
<feature type="transmembrane region" description="Helical" evidence="6">
    <location>
        <begin position="39"/>
        <end position="59"/>
    </location>
</feature>
<dbReference type="CDD" id="cd06580">
    <property type="entry name" value="TM_PBP1_transp_TpRbsC_like"/>
    <property type="match status" value="1"/>
</dbReference>
<accession>A0A931AV77</accession>
<dbReference type="RefSeq" id="WP_270454260.1">
    <property type="nucleotide sequence ID" value="NZ_JADPIE010000005.1"/>
</dbReference>
<evidence type="ECO:0000256" key="2">
    <source>
        <dbReference type="ARBA" id="ARBA00022475"/>
    </source>
</evidence>
<feature type="transmembrane region" description="Helical" evidence="6">
    <location>
        <begin position="221"/>
        <end position="239"/>
    </location>
</feature>
<feature type="transmembrane region" description="Helical" evidence="6">
    <location>
        <begin position="100"/>
        <end position="123"/>
    </location>
</feature>
<dbReference type="EMBL" id="JADPIE010000005">
    <property type="protein sequence ID" value="MBF8437289.1"/>
    <property type="molecule type" value="Genomic_DNA"/>
</dbReference>
<evidence type="ECO:0000256" key="1">
    <source>
        <dbReference type="ARBA" id="ARBA00004651"/>
    </source>
</evidence>
<reference evidence="7" key="1">
    <citation type="submission" date="2020-11" db="EMBL/GenBank/DDBJ databases">
        <title>Halonatronomonas betainensis gen. nov., sp. nov. a novel haloalkaliphilic representative of the family Halanaerobiacae capable of betaine degradation.</title>
        <authorList>
            <person name="Boltyanskaya Y."/>
            <person name="Kevbrin V."/>
            <person name="Detkova E."/>
            <person name="Grouzdev D.S."/>
            <person name="Koziaeva V."/>
            <person name="Zhilina T."/>
        </authorList>
    </citation>
    <scope>NUCLEOTIDE SEQUENCE</scope>
    <source>
        <strain evidence="7">Z-7014</strain>
    </source>
</reference>
<organism evidence="7 8">
    <name type="scientific">Halonatronomonas betaini</name>
    <dbReference type="NCBI Taxonomy" id="2778430"/>
    <lineage>
        <taxon>Bacteria</taxon>
        <taxon>Bacillati</taxon>
        <taxon>Bacillota</taxon>
        <taxon>Clostridia</taxon>
        <taxon>Halanaerobiales</taxon>
        <taxon>Halarsenatibacteraceae</taxon>
        <taxon>Halonatronomonas</taxon>
    </lineage>
</organism>
<gene>
    <name evidence="7" type="ORF">I0Q91_09380</name>
</gene>
<keyword evidence="5 6" id="KW-0472">Membrane</keyword>
<keyword evidence="4 6" id="KW-1133">Transmembrane helix</keyword>
<evidence type="ECO:0000313" key="8">
    <source>
        <dbReference type="Proteomes" id="UP000621436"/>
    </source>
</evidence>
<evidence type="ECO:0000256" key="5">
    <source>
        <dbReference type="ARBA" id="ARBA00023136"/>
    </source>
</evidence>
<feature type="transmembrane region" description="Helical" evidence="6">
    <location>
        <begin position="65"/>
        <end position="88"/>
    </location>
</feature>
<keyword evidence="8" id="KW-1185">Reference proteome</keyword>
<dbReference type="PANTHER" id="PTHR43370:SF2">
    <property type="entry name" value="ABC TRANSPORTER PERMEASE PROTEIN"/>
    <property type="match status" value="1"/>
</dbReference>
<evidence type="ECO:0000256" key="6">
    <source>
        <dbReference type="SAM" id="Phobius"/>
    </source>
</evidence>
<dbReference type="GO" id="GO:0022857">
    <property type="term" value="F:transmembrane transporter activity"/>
    <property type="evidence" value="ECO:0007669"/>
    <property type="project" value="InterPro"/>
</dbReference>
<dbReference type="GO" id="GO:0005886">
    <property type="term" value="C:plasma membrane"/>
    <property type="evidence" value="ECO:0007669"/>
    <property type="project" value="UniProtKB-SubCell"/>
</dbReference>
<comment type="caution">
    <text evidence="7">The sequence shown here is derived from an EMBL/GenBank/DDBJ whole genome shotgun (WGS) entry which is preliminary data.</text>
</comment>
<proteinExistence type="predicted"/>
<protein>
    <submittedName>
        <fullName evidence="7">ABC transporter permease</fullName>
    </submittedName>
</protein>
<feature type="transmembrane region" description="Helical" evidence="6">
    <location>
        <begin position="196"/>
        <end position="215"/>
    </location>
</feature>
<dbReference type="Proteomes" id="UP000621436">
    <property type="component" value="Unassembled WGS sequence"/>
</dbReference>
<evidence type="ECO:0000256" key="4">
    <source>
        <dbReference type="ARBA" id="ARBA00022989"/>
    </source>
</evidence>
<sequence length="311" mass="33675">MDVSAYLQLAIRILTVAVAVSAPYIFAAIGEMFSQKSGVLNLGVEGIMMLGAFVAFYFAWAHENILLGIILAIIVGGLMGLLMAFVSVTLKAKQGISGIGLYMFGWGVAGTLFRLFVGGVQSIPGLQNLNISGLTDLPYIGRILFSHNILVYLAFLLVPVSWYVLYKTPWGLKVRAVGSTPRAADTMGINVTKIRYQCVILGSMLAGLAGAYLSVAQANMFASDLVAGRGFIAIALVYFGRWKPFGILKGAMLFSIANGFQRWFQISGIAFPYEVTVVFPYVLIIVVLALSHKKFAEPTALTVPYDREFKG</sequence>
<dbReference type="PANTHER" id="PTHR43370">
    <property type="entry name" value="SUGAR ABC TRANSPORTER INTEGRAL MEMBRANE PROTEIN-RELATED"/>
    <property type="match status" value="1"/>
</dbReference>
<evidence type="ECO:0000313" key="7">
    <source>
        <dbReference type="EMBL" id="MBF8437289.1"/>
    </source>
</evidence>
<dbReference type="AlphaFoldDB" id="A0A931AV77"/>